<dbReference type="InterPro" id="IPR044839">
    <property type="entry name" value="NDR1-like"/>
</dbReference>
<evidence type="ECO:0000256" key="2">
    <source>
        <dbReference type="ARBA" id="ARBA00023136"/>
    </source>
</evidence>
<keyword evidence="5" id="KW-1185">Reference proteome</keyword>
<comment type="caution">
    <text evidence="4">The sequence shown here is derived from an EMBL/GenBank/DDBJ whole genome shotgun (WGS) entry which is preliminary data.</text>
</comment>
<evidence type="ECO:0000256" key="1">
    <source>
        <dbReference type="ARBA" id="ARBA00004370"/>
    </source>
</evidence>
<evidence type="ECO:0008006" key="6">
    <source>
        <dbReference type="Google" id="ProtNLM"/>
    </source>
</evidence>
<dbReference type="GO" id="GO:0098542">
    <property type="term" value="P:defense response to other organism"/>
    <property type="evidence" value="ECO:0007669"/>
    <property type="project" value="InterPro"/>
</dbReference>
<feature type="transmembrane region" description="Helical" evidence="3">
    <location>
        <begin position="106"/>
        <end position="126"/>
    </location>
</feature>
<comment type="subcellular location">
    <subcellularLocation>
        <location evidence="1">Membrane</location>
    </subcellularLocation>
</comment>
<evidence type="ECO:0000313" key="4">
    <source>
        <dbReference type="EMBL" id="KAF6149450.1"/>
    </source>
</evidence>
<dbReference type="GO" id="GO:0005886">
    <property type="term" value="C:plasma membrane"/>
    <property type="evidence" value="ECO:0007669"/>
    <property type="project" value="TreeGrafter"/>
</dbReference>
<gene>
    <name evidence="4" type="ORF">GIB67_016988</name>
</gene>
<dbReference type="PANTHER" id="PTHR31234:SF2">
    <property type="entry name" value="OS05G0199100 PROTEIN"/>
    <property type="match status" value="1"/>
</dbReference>
<keyword evidence="3" id="KW-0812">Transmembrane</keyword>
<organism evidence="4 5">
    <name type="scientific">Kingdonia uniflora</name>
    <dbReference type="NCBI Taxonomy" id="39325"/>
    <lineage>
        <taxon>Eukaryota</taxon>
        <taxon>Viridiplantae</taxon>
        <taxon>Streptophyta</taxon>
        <taxon>Embryophyta</taxon>
        <taxon>Tracheophyta</taxon>
        <taxon>Spermatophyta</taxon>
        <taxon>Magnoliopsida</taxon>
        <taxon>Ranunculales</taxon>
        <taxon>Circaeasteraceae</taxon>
        <taxon>Kingdonia</taxon>
    </lineage>
</organism>
<reference evidence="4 5" key="1">
    <citation type="journal article" date="2020" name="IScience">
        <title>Genome Sequencing of the Endangered Kingdonia uniflora (Circaeasteraceae, Ranunculales) Reveals Potential Mechanisms of Evolutionary Specialization.</title>
        <authorList>
            <person name="Sun Y."/>
            <person name="Deng T."/>
            <person name="Zhang A."/>
            <person name="Moore M.J."/>
            <person name="Landis J.B."/>
            <person name="Lin N."/>
            <person name="Zhang H."/>
            <person name="Zhang X."/>
            <person name="Huang J."/>
            <person name="Zhang X."/>
            <person name="Sun H."/>
            <person name="Wang H."/>
        </authorList>
    </citation>
    <scope>NUCLEOTIDE SEQUENCE [LARGE SCALE GENOMIC DNA]</scope>
    <source>
        <strain evidence="4">TB1705</strain>
        <tissue evidence="4">Leaf</tissue>
    </source>
</reference>
<evidence type="ECO:0000256" key="3">
    <source>
        <dbReference type="SAM" id="Phobius"/>
    </source>
</evidence>
<keyword evidence="2 3" id="KW-0472">Membrane</keyword>
<evidence type="ECO:0000313" key="5">
    <source>
        <dbReference type="Proteomes" id="UP000541444"/>
    </source>
</evidence>
<dbReference type="OrthoDB" id="903824at2759"/>
<dbReference type="EMBL" id="JACGCM010001796">
    <property type="protein sequence ID" value="KAF6149450.1"/>
    <property type="molecule type" value="Genomic_DNA"/>
</dbReference>
<accession>A0A7J7M3P9</accession>
<name>A0A7J7M3P9_9MAGN</name>
<dbReference type="AlphaFoldDB" id="A0A7J7M3P9"/>
<proteinExistence type="predicted"/>
<protein>
    <recommendedName>
        <fullName evidence="6">Late embryogenesis abundant protein LEA-2 subgroup domain-containing protein</fullName>
    </recommendedName>
</protein>
<dbReference type="PANTHER" id="PTHR31234">
    <property type="entry name" value="LATE EMBRYOGENESIS ABUNDANT (LEA) HYDROXYPROLINE-RICH GLYCOPROTEIN FAMILY"/>
    <property type="match status" value="1"/>
</dbReference>
<dbReference type="Proteomes" id="UP000541444">
    <property type="component" value="Unassembled WGS sequence"/>
</dbReference>
<keyword evidence="3" id="KW-1133">Transmembrane helix</keyword>
<sequence>MRREIYKPNREQNHANINRMMRANSTDSDITSYATSSPLSPKNPNYYVLPQTLGRLWIVGFRDRLGIRQRLVKGIGRGPLHEEHDEYLEHAYDDDESQSLHHRVSFIFVVLFVAMFSLIALILWGASRRYEPEIDVKSLSVSSFYFGTEVDNMGVSTKLMTVNCSLKLDIYNHDTFFGIHVSSTGFNFMLSKIIVATGQFSKYYQPRKSKKTLYVILEGIKVPLYGAGRNLVVSESIGNIPLKLEFEIQSRGNVLGMHPKFRNHKHISCPVLIDADNIKVIHFKDDFCIFD</sequence>